<dbReference type="EMBL" id="MUIO01000058">
    <property type="protein sequence ID" value="ORC58435.1"/>
    <property type="molecule type" value="Genomic_DNA"/>
</dbReference>
<keyword evidence="3" id="KW-1185">Reference proteome</keyword>
<reference evidence="3" key="1">
    <citation type="submission" date="2017-02" db="EMBL/GenBank/DDBJ databases">
        <title>Pseudomonas floridae sp. nov., a novel pathogenic bacterial species isolated from tomato.</title>
        <authorList>
            <person name="Timilsina S."/>
            <person name="Vallad G.E."/>
            <person name="Jones J.B."/>
        </authorList>
    </citation>
    <scope>NUCLEOTIDE SEQUENCE [LARGE SCALE GENOMIC DNA]</scope>
    <source>
        <strain evidence="3">GEV388</strain>
    </source>
</reference>
<dbReference type="Proteomes" id="UP000192815">
    <property type="component" value="Unassembled WGS sequence"/>
</dbReference>
<feature type="domain" description="Zinc finger CGNR" evidence="1">
    <location>
        <begin position="145"/>
        <end position="187"/>
    </location>
</feature>
<evidence type="ECO:0000313" key="3">
    <source>
        <dbReference type="Proteomes" id="UP000192815"/>
    </source>
</evidence>
<dbReference type="SUPFAM" id="SSF160904">
    <property type="entry name" value="Jann2411-like"/>
    <property type="match status" value="1"/>
</dbReference>
<proteinExistence type="predicted"/>
<organism evidence="2 3">
    <name type="scientific">Pseudomonas floridensis</name>
    <dbReference type="NCBI Taxonomy" id="1958950"/>
    <lineage>
        <taxon>Bacteria</taxon>
        <taxon>Pseudomonadati</taxon>
        <taxon>Pseudomonadota</taxon>
        <taxon>Gammaproteobacteria</taxon>
        <taxon>Pseudomonadales</taxon>
        <taxon>Pseudomonadaceae</taxon>
        <taxon>Pseudomonas</taxon>
    </lineage>
</organism>
<dbReference type="AlphaFoldDB" id="A0A1X0N4J6"/>
<dbReference type="OrthoDB" id="9808437at2"/>
<dbReference type="RefSeq" id="WP_083183774.1">
    <property type="nucleotide sequence ID" value="NZ_CBCRZR010000015.1"/>
</dbReference>
<dbReference type="InterPro" id="IPR021005">
    <property type="entry name" value="Znf_CGNR"/>
</dbReference>
<gene>
    <name evidence="2" type="ORF">BZK31_15220</name>
</gene>
<protein>
    <recommendedName>
        <fullName evidence="1">Zinc finger CGNR domain-containing protein</fullName>
    </recommendedName>
</protein>
<dbReference type="PANTHER" id="PTHR35525:SF3">
    <property type="entry name" value="BLL6575 PROTEIN"/>
    <property type="match status" value="1"/>
</dbReference>
<sequence length="192" mass="21538">MTAHDVNLSLPAPMLLADHPALDLLNTQMMIDGQRRDLLTSPEAATRWLEQVGLGEGASGARLLDELRDLRGCIEQLIQARLENRVADPGKLNGFLRRAVAQLVWEPSKAPVLDRFCQPDATDRLLGEIAFAAAQLLAEGDLSLVRKCESHECSLMFYDRTKSHKRRWCSMALCGNRHKVAEFRKRKQQAGH</sequence>
<dbReference type="InterPro" id="IPR010852">
    <property type="entry name" value="ABATE"/>
</dbReference>
<dbReference type="Gene3D" id="1.10.3300.10">
    <property type="entry name" value="Jann2411-like domain"/>
    <property type="match status" value="1"/>
</dbReference>
<dbReference type="InterPro" id="IPR023286">
    <property type="entry name" value="ABATE_dom_sf"/>
</dbReference>
<evidence type="ECO:0000259" key="1">
    <source>
        <dbReference type="Pfam" id="PF11706"/>
    </source>
</evidence>
<dbReference type="Pfam" id="PF11706">
    <property type="entry name" value="zf-CGNR"/>
    <property type="match status" value="1"/>
</dbReference>
<accession>A0A1X0N4J6</accession>
<name>A0A1X0N4J6_9PSED</name>
<dbReference type="Pfam" id="PF07336">
    <property type="entry name" value="ABATE"/>
    <property type="match status" value="1"/>
</dbReference>
<dbReference type="PANTHER" id="PTHR35525">
    <property type="entry name" value="BLL6575 PROTEIN"/>
    <property type="match status" value="1"/>
</dbReference>
<evidence type="ECO:0000313" key="2">
    <source>
        <dbReference type="EMBL" id="ORC58435.1"/>
    </source>
</evidence>
<comment type="caution">
    <text evidence="2">The sequence shown here is derived from an EMBL/GenBank/DDBJ whole genome shotgun (WGS) entry which is preliminary data.</text>
</comment>
<dbReference type="STRING" id="1958950.BZK31_15220"/>